<name>A0A9N9N7R4_9GLOM</name>
<dbReference type="SUPFAM" id="SSF51445">
    <property type="entry name" value="(Trans)glycosidases"/>
    <property type="match status" value="1"/>
</dbReference>
<keyword evidence="6" id="KW-0735">Signal-anchor</keyword>
<reference evidence="18" key="1">
    <citation type="submission" date="2021-06" db="EMBL/GenBank/DDBJ databases">
        <authorList>
            <person name="Kallberg Y."/>
            <person name="Tangrot J."/>
            <person name="Rosling A."/>
        </authorList>
    </citation>
    <scope>NUCLEOTIDE SEQUENCE</scope>
    <source>
        <strain evidence="18">CL551</strain>
    </source>
</reference>
<keyword evidence="8" id="KW-0472">Membrane</keyword>
<evidence type="ECO:0000256" key="2">
    <source>
        <dbReference type="ARBA" id="ARBA00005641"/>
    </source>
</evidence>
<keyword evidence="10 16" id="KW-0326">Glycosidase</keyword>
<comment type="caution">
    <text evidence="18">The sequence shown here is derived from an EMBL/GenBank/DDBJ whole genome shotgun (WGS) entry which is preliminary data.</text>
</comment>
<comment type="similarity">
    <text evidence="2 16">Belongs to the glycosyl hydrolase 5 (cellulase A) family.</text>
</comment>
<evidence type="ECO:0000256" key="6">
    <source>
        <dbReference type="ARBA" id="ARBA00022968"/>
    </source>
</evidence>
<evidence type="ECO:0000256" key="14">
    <source>
        <dbReference type="ARBA" id="ARBA00038929"/>
    </source>
</evidence>
<keyword evidence="11" id="KW-0961">Cell wall biogenesis/degradation</keyword>
<evidence type="ECO:0000256" key="9">
    <source>
        <dbReference type="ARBA" id="ARBA00023180"/>
    </source>
</evidence>
<evidence type="ECO:0000256" key="8">
    <source>
        <dbReference type="ARBA" id="ARBA00023136"/>
    </source>
</evidence>
<dbReference type="GO" id="GO:0005886">
    <property type="term" value="C:plasma membrane"/>
    <property type="evidence" value="ECO:0007669"/>
    <property type="project" value="UniProtKB-SubCell"/>
</dbReference>
<evidence type="ECO:0000256" key="11">
    <source>
        <dbReference type="ARBA" id="ARBA00023316"/>
    </source>
</evidence>
<accession>A0A9N9N7R4</accession>
<dbReference type="InterPro" id="IPR001547">
    <property type="entry name" value="Glyco_hydro_5"/>
</dbReference>
<keyword evidence="4" id="KW-0812">Transmembrane</keyword>
<keyword evidence="19" id="KW-1185">Reference proteome</keyword>
<evidence type="ECO:0000259" key="17">
    <source>
        <dbReference type="Pfam" id="PF00150"/>
    </source>
</evidence>
<proteinExistence type="inferred from homology"/>
<sequence>KNKTRKQYTKCRMATESNHLIQRNLAIENPLVYLHKAISPEAAVLGGSAAIFFLVVRPNFLVIDDSKAPNSWTPPLNQPFPYGKQPVRGVNLGGWLVLEPFITPSLFNASGVIDEYTLCASLGPDAAKETLGNHYSTFITEQDFADIAQAGLDHVRIPFGHWAISTTADEPYVPKLSWDYLLKGIEWARKYGLRVLAELHTAPGSQNGWNHSGRQGNVNWLLGPNGTANADRTLSIIQEAISSLNSLNYQHVVSLISPLNEPRVELVGLNVLQEWYQKAYDVIQNVTAKGPLQPWILYSDGMAGLSAWKGFMKGYKNVALDTHQYLIFDPNLMK</sequence>
<evidence type="ECO:0000256" key="3">
    <source>
        <dbReference type="ARBA" id="ARBA00022475"/>
    </source>
</evidence>
<comment type="catalytic activity">
    <reaction evidence="12">
        <text>Successive hydrolysis of beta-D-glucose units from the non-reducing ends of (1-&gt;3)-beta-D-glucans, releasing alpha-glucose.</text>
        <dbReference type="EC" id="3.2.1.58"/>
    </reaction>
</comment>
<dbReference type="PANTHER" id="PTHR31297">
    <property type="entry name" value="GLUCAN ENDO-1,6-BETA-GLUCOSIDASE B"/>
    <property type="match status" value="1"/>
</dbReference>
<dbReference type="InterPro" id="IPR017853">
    <property type="entry name" value="GH"/>
</dbReference>
<dbReference type="AlphaFoldDB" id="A0A9N9N7R4"/>
<keyword evidence="7" id="KW-1133">Transmembrane helix</keyword>
<evidence type="ECO:0000256" key="13">
    <source>
        <dbReference type="ARBA" id="ARBA00037126"/>
    </source>
</evidence>
<dbReference type="GO" id="GO:0009986">
    <property type="term" value="C:cell surface"/>
    <property type="evidence" value="ECO:0007669"/>
    <property type="project" value="TreeGrafter"/>
</dbReference>
<comment type="subcellular location">
    <subcellularLocation>
        <location evidence="1">Cell membrane</location>
        <topology evidence="1">Single-pass type II membrane protein</topology>
    </subcellularLocation>
</comment>
<dbReference type="Pfam" id="PF00150">
    <property type="entry name" value="Cellulase"/>
    <property type="match status" value="1"/>
</dbReference>
<comment type="function">
    <text evidence="13">Glucosidase involved in the degradation of cellulosic biomass. Active on lichenan.</text>
</comment>
<evidence type="ECO:0000256" key="16">
    <source>
        <dbReference type="RuleBase" id="RU361153"/>
    </source>
</evidence>
<keyword evidence="3" id="KW-1003">Cell membrane</keyword>
<dbReference type="PANTHER" id="PTHR31297:SF34">
    <property type="entry name" value="GLUCAN 1,3-BETA-GLUCOSIDASE 2"/>
    <property type="match status" value="1"/>
</dbReference>
<dbReference type="OrthoDB" id="62120at2759"/>
<evidence type="ECO:0000313" key="19">
    <source>
        <dbReference type="Proteomes" id="UP000789342"/>
    </source>
</evidence>
<keyword evidence="5 16" id="KW-0378">Hydrolase</keyword>
<dbReference type="EMBL" id="CAJVPV010019225">
    <property type="protein sequence ID" value="CAG8710315.1"/>
    <property type="molecule type" value="Genomic_DNA"/>
</dbReference>
<evidence type="ECO:0000256" key="7">
    <source>
        <dbReference type="ARBA" id="ARBA00022989"/>
    </source>
</evidence>
<dbReference type="EC" id="3.2.1.58" evidence="14"/>
<dbReference type="GO" id="GO:0004338">
    <property type="term" value="F:glucan exo-1,3-beta-glucosidase activity"/>
    <property type="evidence" value="ECO:0007669"/>
    <property type="project" value="UniProtKB-EC"/>
</dbReference>
<feature type="non-terminal residue" evidence="18">
    <location>
        <position position="1"/>
    </location>
</feature>
<evidence type="ECO:0000256" key="15">
    <source>
        <dbReference type="ARBA" id="ARBA00041260"/>
    </source>
</evidence>
<feature type="non-terminal residue" evidence="18">
    <location>
        <position position="334"/>
    </location>
</feature>
<dbReference type="Proteomes" id="UP000789342">
    <property type="component" value="Unassembled WGS sequence"/>
</dbReference>
<evidence type="ECO:0000256" key="4">
    <source>
        <dbReference type="ARBA" id="ARBA00022692"/>
    </source>
</evidence>
<feature type="domain" description="Glycoside hydrolase family 5" evidence="17">
    <location>
        <begin position="132"/>
        <end position="325"/>
    </location>
</feature>
<dbReference type="GO" id="GO:0009251">
    <property type="term" value="P:glucan catabolic process"/>
    <property type="evidence" value="ECO:0007669"/>
    <property type="project" value="TreeGrafter"/>
</dbReference>
<evidence type="ECO:0000256" key="1">
    <source>
        <dbReference type="ARBA" id="ARBA00004401"/>
    </source>
</evidence>
<protein>
    <recommendedName>
        <fullName evidence="14">glucan 1,3-beta-glucosidase</fullName>
        <ecNumber evidence="14">3.2.1.58</ecNumber>
    </recommendedName>
    <alternativeName>
        <fullName evidence="15">Exo-1,3-beta-glucanase D</fullName>
    </alternativeName>
</protein>
<dbReference type="GO" id="GO:0071555">
    <property type="term" value="P:cell wall organization"/>
    <property type="evidence" value="ECO:0007669"/>
    <property type="project" value="UniProtKB-KW"/>
</dbReference>
<gene>
    <name evidence="18" type="ORF">AMORRO_LOCUS12646</name>
</gene>
<dbReference type="GO" id="GO:0005576">
    <property type="term" value="C:extracellular region"/>
    <property type="evidence" value="ECO:0007669"/>
    <property type="project" value="TreeGrafter"/>
</dbReference>
<evidence type="ECO:0000313" key="18">
    <source>
        <dbReference type="EMBL" id="CAG8710315.1"/>
    </source>
</evidence>
<organism evidence="18 19">
    <name type="scientific">Acaulospora morrowiae</name>
    <dbReference type="NCBI Taxonomy" id="94023"/>
    <lineage>
        <taxon>Eukaryota</taxon>
        <taxon>Fungi</taxon>
        <taxon>Fungi incertae sedis</taxon>
        <taxon>Mucoromycota</taxon>
        <taxon>Glomeromycotina</taxon>
        <taxon>Glomeromycetes</taxon>
        <taxon>Diversisporales</taxon>
        <taxon>Acaulosporaceae</taxon>
        <taxon>Acaulospora</taxon>
    </lineage>
</organism>
<dbReference type="InterPro" id="IPR050386">
    <property type="entry name" value="Glycosyl_hydrolase_5"/>
</dbReference>
<evidence type="ECO:0000256" key="5">
    <source>
        <dbReference type="ARBA" id="ARBA00022801"/>
    </source>
</evidence>
<evidence type="ECO:0000256" key="10">
    <source>
        <dbReference type="ARBA" id="ARBA00023295"/>
    </source>
</evidence>
<keyword evidence="9" id="KW-0325">Glycoprotein</keyword>
<evidence type="ECO:0000256" key="12">
    <source>
        <dbReference type="ARBA" id="ARBA00036824"/>
    </source>
</evidence>
<dbReference type="Gene3D" id="3.20.20.80">
    <property type="entry name" value="Glycosidases"/>
    <property type="match status" value="1"/>
</dbReference>